<dbReference type="PROSITE" id="PS50005">
    <property type="entry name" value="TPR"/>
    <property type="match status" value="2"/>
</dbReference>
<dbReference type="InterPro" id="IPR019734">
    <property type="entry name" value="TPR_rpt"/>
</dbReference>
<dbReference type="Pfam" id="PF00656">
    <property type="entry name" value="Peptidase_C14"/>
    <property type="match status" value="1"/>
</dbReference>
<dbReference type="Pfam" id="PF01522">
    <property type="entry name" value="Polysacc_deac_1"/>
    <property type="match status" value="1"/>
</dbReference>
<dbReference type="PANTHER" id="PTHR46471">
    <property type="entry name" value="CHITIN DEACETYLASE"/>
    <property type="match status" value="1"/>
</dbReference>
<organism evidence="8 9">
    <name type="scientific">Mesoterricola sediminis</name>
    <dbReference type="NCBI Taxonomy" id="2927980"/>
    <lineage>
        <taxon>Bacteria</taxon>
        <taxon>Pseudomonadati</taxon>
        <taxon>Acidobacteriota</taxon>
        <taxon>Holophagae</taxon>
        <taxon>Holophagales</taxon>
        <taxon>Holophagaceae</taxon>
        <taxon>Mesoterricola</taxon>
    </lineage>
</organism>
<dbReference type="SUPFAM" id="SSF88713">
    <property type="entry name" value="Glycoside hydrolase/deacetylase"/>
    <property type="match status" value="1"/>
</dbReference>
<dbReference type="PROSITE" id="PS50293">
    <property type="entry name" value="TPR_REGION"/>
    <property type="match status" value="1"/>
</dbReference>
<name>A0AA48KC90_9BACT</name>
<dbReference type="EMBL" id="AP027081">
    <property type="protein sequence ID" value="BDU76909.1"/>
    <property type="molecule type" value="Genomic_DNA"/>
</dbReference>
<keyword evidence="1" id="KW-0479">Metal-binding</keyword>
<gene>
    <name evidence="8" type="ORF">METESE_18670</name>
</gene>
<dbReference type="Gene3D" id="1.25.40.10">
    <property type="entry name" value="Tetratricopeptide repeat domain"/>
    <property type="match status" value="1"/>
</dbReference>
<dbReference type="InterPro" id="IPR011330">
    <property type="entry name" value="Glyco_hydro/deAcase_b/a-brl"/>
</dbReference>
<evidence type="ECO:0000313" key="8">
    <source>
        <dbReference type="EMBL" id="BDU76909.1"/>
    </source>
</evidence>
<dbReference type="Pfam" id="PF13432">
    <property type="entry name" value="TPR_16"/>
    <property type="match status" value="1"/>
</dbReference>
<dbReference type="PROSITE" id="PS51677">
    <property type="entry name" value="NODB"/>
    <property type="match status" value="1"/>
</dbReference>
<sequence>MPPSPLTKRPWLLASLALLLIGAGAGFLAFRPGAGRQDGSARQRLQAFVANPRQKPDAAAFEAVMKEVLRGYRQIIVLFADEAGLKPEEAAHAARIGKAIYHENQDRLILLDDALTALVASGQGSRAAVLDDLLTWIESGSGLFDADRLAFKETLQALRKAVAEDQTLPAVKLHRRIMEDLSALGEIEAQYDRELRQVFGRFGERGIQVRRQRWEDYVAKLKATFSVEAILRDYGTIIPYPQVKGAAEDAREISGKGLPPRTLLLTFDDGPHGTYSEEISAILKQYGVPGVFFELGQNLGRIDAGGRPVLGRLAPVSQHLLASGHQLGNHSFSHAQLAKADAGALQTEIRQTEALLAAVRGDGARLFRFPYGASSPASLASLEAFHLRAMAWNIDSRDWADPVPSSIVDRVLREVDGEQRGIVLFHDINERTVKALPLILDRLVAEGYRFASWENGAFKIGDAVVPAGAKAVPTTGYRESWAVVIGIDDYPRWPRLQYAVRDAEALRRTLVERFAFREDHVLALKNQEATRANILGLLHDKLGQLGLQRDDRVLVFFAGHGTTRKLSSGRDLGYIVPVDAGPENLATEAIPMTEIQNLAEAIPAKHVFFVMDSCYSGLGLTRGAGSQNFLKENARRIGRQMLTAGGADQMVADGGPNGHSIFTWTLLQGLDGKADLNGDGFITATELAAYLSPAVSSVSAQTPAFGSLPGSEGGEFVFELPAETEFLSPDTRQLESSALALNQKIAAHLEGRKPTAPATIKTLEGGETKLTPGKAIVLAPRQAAQRANDRGLQAYREKRYADAEAAFAEALKLRPDFALAANNLGYVYYKQDRFAEAARWFENAIRMDPSRAIAYLNLGDACFKGGELPKARKAFETYLELAPKGAGSAYARDRLQRF</sequence>
<evidence type="ECO:0000256" key="4">
    <source>
        <dbReference type="ARBA" id="ARBA00023277"/>
    </source>
</evidence>
<feature type="domain" description="NodB homology" evidence="7">
    <location>
        <begin position="261"/>
        <end position="451"/>
    </location>
</feature>
<accession>A0AA48KC90</accession>
<evidence type="ECO:0000256" key="5">
    <source>
        <dbReference type="PROSITE-ProRule" id="PRU00339"/>
    </source>
</evidence>
<evidence type="ECO:0000259" key="7">
    <source>
        <dbReference type="PROSITE" id="PS51677"/>
    </source>
</evidence>
<evidence type="ECO:0000259" key="6">
    <source>
        <dbReference type="PROSITE" id="PS50222"/>
    </source>
</evidence>
<keyword evidence="2" id="KW-0732">Signal</keyword>
<dbReference type="KEGG" id="msea:METESE_18670"/>
<dbReference type="Gene3D" id="3.40.50.1460">
    <property type="match status" value="1"/>
</dbReference>
<dbReference type="PROSITE" id="PS00018">
    <property type="entry name" value="EF_HAND_1"/>
    <property type="match status" value="1"/>
</dbReference>
<evidence type="ECO:0000256" key="2">
    <source>
        <dbReference type="ARBA" id="ARBA00022729"/>
    </source>
</evidence>
<dbReference type="Gene3D" id="3.20.20.370">
    <property type="entry name" value="Glycoside hydrolase/deacetylase"/>
    <property type="match status" value="1"/>
</dbReference>
<evidence type="ECO:0000256" key="3">
    <source>
        <dbReference type="ARBA" id="ARBA00022801"/>
    </source>
</evidence>
<dbReference type="RefSeq" id="WP_316411568.1">
    <property type="nucleotide sequence ID" value="NZ_AP027081.1"/>
</dbReference>
<proteinExistence type="predicted"/>
<dbReference type="SUPFAM" id="SSF52129">
    <property type="entry name" value="Caspase-like"/>
    <property type="match status" value="1"/>
</dbReference>
<dbReference type="InterPro" id="IPR029030">
    <property type="entry name" value="Caspase-like_dom_sf"/>
</dbReference>
<dbReference type="PANTHER" id="PTHR46471:SF2">
    <property type="entry name" value="CHITIN DEACETYLASE-RELATED"/>
    <property type="match status" value="1"/>
</dbReference>
<dbReference type="InterPro" id="IPR002048">
    <property type="entry name" value="EF_hand_dom"/>
</dbReference>
<keyword evidence="3" id="KW-0378">Hydrolase</keyword>
<dbReference type="GO" id="GO:0006508">
    <property type="term" value="P:proteolysis"/>
    <property type="evidence" value="ECO:0007669"/>
    <property type="project" value="InterPro"/>
</dbReference>
<reference evidence="8" key="1">
    <citation type="journal article" date="2023" name="Int. J. Syst. Evol. Microbiol.">
        <title>Mesoterricola silvestris gen. nov., sp. nov., Mesoterricola sediminis sp. nov., Geothrix oryzae sp. nov., Geothrix edaphica sp. nov., Geothrix rubra sp. nov., and Geothrix limicola sp. nov., six novel members of Acidobacteriota isolated from soils.</title>
        <authorList>
            <person name="Itoh H."/>
            <person name="Sugisawa Y."/>
            <person name="Mise K."/>
            <person name="Xu Z."/>
            <person name="Kuniyasu M."/>
            <person name="Ushijima N."/>
            <person name="Kawano K."/>
            <person name="Kobayashi E."/>
            <person name="Shiratori Y."/>
            <person name="Masuda Y."/>
            <person name="Senoo K."/>
        </authorList>
    </citation>
    <scope>NUCLEOTIDE SEQUENCE</scope>
    <source>
        <strain evidence="8">W786</strain>
    </source>
</reference>
<dbReference type="PROSITE" id="PS50222">
    <property type="entry name" value="EF_HAND_2"/>
    <property type="match status" value="1"/>
</dbReference>
<keyword evidence="5" id="KW-0802">TPR repeat</keyword>
<feature type="repeat" description="TPR" evidence="5">
    <location>
        <begin position="852"/>
        <end position="885"/>
    </location>
</feature>
<dbReference type="GO" id="GO:0005975">
    <property type="term" value="P:carbohydrate metabolic process"/>
    <property type="evidence" value="ECO:0007669"/>
    <property type="project" value="InterPro"/>
</dbReference>
<dbReference type="CDD" id="cd10917">
    <property type="entry name" value="CE4_NodB_like_6s_7s"/>
    <property type="match status" value="1"/>
</dbReference>
<feature type="repeat" description="TPR" evidence="5">
    <location>
        <begin position="818"/>
        <end position="851"/>
    </location>
</feature>
<keyword evidence="9" id="KW-1185">Reference proteome</keyword>
<dbReference type="GO" id="GO:0016810">
    <property type="term" value="F:hydrolase activity, acting on carbon-nitrogen (but not peptide) bonds"/>
    <property type="evidence" value="ECO:0007669"/>
    <property type="project" value="InterPro"/>
</dbReference>
<dbReference type="GO" id="GO:0004197">
    <property type="term" value="F:cysteine-type endopeptidase activity"/>
    <property type="evidence" value="ECO:0007669"/>
    <property type="project" value="InterPro"/>
</dbReference>
<evidence type="ECO:0000256" key="1">
    <source>
        <dbReference type="ARBA" id="ARBA00022723"/>
    </source>
</evidence>
<dbReference type="SMART" id="SM00028">
    <property type="entry name" value="TPR"/>
    <property type="match status" value="3"/>
</dbReference>
<dbReference type="SUPFAM" id="SSF48452">
    <property type="entry name" value="TPR-like"/>
    <property type="match status" value="1"/>
</dbReference>
<protein>
    <submittedName>
        <fullName evidence="8">Polysaccharide deacetylase</fullName>
    </submittedName>
</protein>
<feature type="domain" description="EF-hand" evidence="6">
    <location>
        <begin position="673"/>
        <end position="697"/>
    </location>
</feature>
<dbReference type="InterPro" id="IPR018247">
    <property type="entry name" value="EF_Hand_1_Ca_BS"/>
</dbReference>
<keyword evidence="4" id="KW-0119">Carbohydrate metabolism</keyword>
<dbReference type="GO" id="GO:0005509">
    <property type="term" value="F:calcium ion binding"/>
    <property type="evidence" value="ECO:0007669"/>
    <property type="project" value="InterPro"/>
</dbReference>
<dbReference type="AlphaFoldDB" id="A0AA48KC90"/>
<evidence type="ECO:0000313" key="9">
    <source>
        <dbReference type="Proteomes" id="UP001228113"/>
    </source>
</evidence>
<dbReference type="InterPro" id="IPR011600">
    <property type="entry name" value="Pept_C14_caspase"/>
</dbReference>
<dbReference type="InterPro" id="IPR011990">
    <property type="entry name" value="TPR-like_helical_dom_sf"/>
</dbReference>
<dbReference type="Proteomes" id="UP001228113">
    <property type="component" value="Chromosome"/>
</dbReference>
<dbReference type="InterPro" id="IPR002509">
    <property type="entry name" value="NODB_dom"/>
</dbReference>